<evidence type="ECO:0000259" key="2">
    <source>
        <dbReference type="Pfam" id="PF00793"/>
    </source>
</evidence>
<dbReference type="EC" id="2.5.1.54" evidence="3"/>
<reference evidence="3 4" key="1">
    <citation type="submission" date="2019-10" db="EMBL/GenBank/DDBJ databases">
        <title>Alkaliphilus serpentinus sp. nov. and Alkaliphilus pronyensis sp. nov., two novel anaerobic alkaliphilic species isolated from the serpentinized-hosted hydrothermal field of the Prony Bay (New Caledonia).</title>
        <authorList>
            <person name="Postec A."/>
        </authorList>
    </citation>
    <scope>NUCLEOTIDE SEQUENCE [LARGE SCALE GENOMIC DNA]</scope>
    <source>
        <strain evidence="3 4">LacV</strain>
    </source>
</reference>
<dbReference type="InterPro" id="IPR013785">
    <property type="entry name" value="Aldolase_TIM"/>
</dbReference>
<dbReference type="NCBIfam" id="NF006421">
    <property type="entry name" value="PRK08673.1"/>
    <property type="match status" value="1"/>
</dbReference>
<dbReference type="PANTHER" id="PTHR43018:SF2">
    <property type="entry name" value="PHOSPHO-2-DEHYDRO-3-DEOXYHEPTONATE ALDOLASE"/>
    <property type="match status" value="1"/>
</dbReference>
<organism evidence="3 4">
    <name type="scientific">Alkaliphilus pronyensis</name>
    <dbReference type="NCBI Taxonomy" id="1482732"/>
    <lineage>
        <taxon>Bacteria</taxon>
        <taxon>Bacillati</taxon>
        <taxon>Bacillota</taxon>
        <taxon>Clostridia</taxon>
        <taxon>Peptostreptococcales</taxon>
        <taxon>Natronincolaceae</taxon>
        <taxon>Alkaliphilus</taxon>
    </lineage>
</organism>
<dbReference type="NCBIfam" id="TIGR01361">
    <property type="entry name" value="DAHP_synth_Bsub"/>
    <property type="match status" value="1"/>
</dbReference>
<protein>
    <submittedName>
        <fullName evidence="3">3-deoxy-7-phosphoheptulonate synthase</fullName>
        <ecNumber evidence="3">2.5.1.54</ecNumber>
    </submittedName>
</protein>
<keyword evidence="4" id="KW-1185">Reference proteome</keyword>
<keyword evidence="1 3" id="KW-0808">Transferase</keyword>
<dbReference type="OrthoDB" id="9780456at2"/>
<feature type="domain" description="DAHP synthetase I/KDSA" evidence="2">
    <location>
        <begin position="19"/>
        <end position="258"/>
    </location>
</feature>
<dbReference type="AlphaFoldDB" id="A0A6I0FGA9"/>
<sequence>MELKIINKKHSNDVKKIKVKNVVIGGNKLVILAGPCAVENQKQIMESAEAVKAYGGNILRGGAFKPRTSPYSFQGLGEEGLKLLKEAGEAYDLPIVSEVMDTREVEMVCKYVDIIQVGSRNMQNFSLLREVGKVKKPILLKRGMAASLEDWLNAAEYVAAEGNEDIILCERGIRTFDSFTRNTLDLSIVPIVKELTSLPIIVDPSHGTGVRKLVTPMSLASIAAGAHGVMVEIHPRPKEALSDGKQSLDFTEFKNLMEKAIGLNDFLSEN</sequence>
<accession>A0A6I0FGA9</accession>
<evidence type="ECO:0000313" key="3">
    <source>
        <dbReference type="EMBL" id="KAB3535271.1"/>
    </source>
</evidence>
<name>A0A6I0FGA9_9FIRM</name>
<dbReference type="GO" id="GO:0009073">
    <property type="term" value="P:aromatic amino acid family biosynthetic process"/>
    <property type="evidence" value="ECO:0007669"/>
    <property type="project" value="InterPro"/>
</dbReference>
<dbReference type="Gene3D" id="3.20.20.70">
    <property type="entry name" value="Aldolase class I"/>
    <property type="match status" value="1"/>
</dbReference>
<dbReference type="Proteomes" id="UP000432715">
    <property type="component" value="Unassembled WGS sequence"/>
</dbReference>
<gene>
    <name evidence="3" type="primary">aroF</name>
    <name evidence="3" type="ORF">F8154_07470</name>
</gene>
<comment type="caution">
    <text evidence="3">The sequence shown here is derived from an EMBL/GenBank/DDBJ whole genome shotgun (WGS) entry which is preliminary data.</text>
</comment>
<evidence type="ECO:0000256" key="1">
    <source>
        <dbReference type="ARBA" id="ARBA00022679"/>
    </source>
</evidence>
<dbReference type="NCBIfam" id="NF009239">
    <property type="entry name" value="PRK12595.1"/>
    <property type="match status" value="1"/>
</dbReference>
<proteinExistence type="predicted"/>
<dbReference type="Pfam" id="PF00793">
    <property type="entry name" value="DAHP_synth_1"/>
    <property type="match status" value="1"/>
</dbReference>
<evidence type="ECO:0000313" key="4">
    <source>
        <dbReference type="Proteomes" id="UP000432715"/>
    </source>
</evidence>
<dbReference type="InterPro" id="IPR006218">
    <property type="entry name" value="DAHP1/KDSA"/>
</dbReference>
<dbReference type="GO" id="GO:0003849">
    <property type="term" value="F:3-deoxy-7-phosphoheptulonate synthase activity"/>
    <property type="evidence" value="ECO:0007669"/>
    <property type="project" value="UniProtKB-EC"/>
</dbReference>
<dbReference type="GO" id="GO:0016832">
    <property type="term" value="F:aldehyde-lyase activity"/>
    <property type="evidence" value="ECO:0007669"/>
    <property type="project" value="InterPro"/>
</dbReference>
<dbReference type="InterPro" id="IPR006268">
    <property type="entry name" value="DAHP_syn_2"/>
</dbReference>
<dbReference type="SUPFAM" id="SSF51569">
    <property type="entry name" value="Aldolase"/>
    <property type="match status" value="1"/>
</dbReference>
<dbReference type="RefSeq" id="WP_151860988.1">
    <property type="nucleotide sequence ID" value="NZ_WBZC01000023.1"/>
</dbReference>
<dbReference type="PANTHER" id="PTHR43018">
    <property type="entry name" value="PHOSPHO-2-DEHYDRO-3-DEOXYHEPTONATE ALDOLASE"/>
    <property type="match status" value="1"/>
</dbReference>
<dbReference type="InterPro" id="IPR052899">
    <property type="entry name" value="Class-I_DAHP_synthase"/>
</dbReference>
<dbReference type="EMBL" id="WBZC01000023">
    <property type="protein sequence ID" value="KAB3535271.1"/>
    <property type="molecule type" value="Genomic_DNA"/>
</dbReference>